<evidence type="ECO:0000313" key="15">
    <source>
        <dbReference type="Proteomes" id="UP001165283"/>
    </source>
</evidence>
<evidence type="ECO:0000256" key="2">
    <source>
        <dbReference type="ARBA" id="ARBA00005120"/>
    </source>
</evidence>
<dbReference type="SUPFAM" id="SSF51569">
    <property type="entry name" value="Aldolase"/>
    <property type="match status" value="1"/>
</dbReference>
<organism evidence="14 15">
    <name type="scientific">Pseudonocardia humida</name>
    <dbReference type="NCBI Taxonomy" id="2800819"/>
    <lineage>
        <taxon>Bacteria</taxon>
        <taxon>Bacillati</taxon>
        <taxon>Actinomycetota</taxon>
        <taxon>Actinomycetes</taxon>
        <taxon>Pseudonocardiales</taxon>
        <taxon>Pseudonocardiaceae</taxon>
        <taxon>Pseudonocardia</taxon>
    </lineage>
</organism>
<sequence>MPASPRLDGVLVPLVTPFTTDGSLALDALEGLARDVLDAGAAGVVALGTTAEAAALDAAERAAALATCARVCAERGARLVVGAGGADTRGSAEALRGLAEHPSVTAALVPVPYYVRPGTAGVLAHFTALAAASPVPLVVYHVPYRTGQALDATTLRELARLPGVVGVKYSASVLDATAVDLLGDRPAGFSVLAGDDVLLGPLLALGAEGGVLASAHLATERFVELVAAWRAGDLARARTLGARLARLAEAAFAEPNPTVVKGALHATGRIPSPAVRLPLLPARRAAVDAALAAVAALAEPGRAA</sequence>
<feature type="binding site" evidence="12">
    <location>
        <position position="50"/>
    </location>
    <ligand>
        <name>pyruvate</name>
        <dbReference type="ChEBI" id="CHEBI:15361"/>
    </ligand>
</feature>
<accession>A0ABT1A201</accession>
<comment type="subunit">
    <text evidence="12">Homotetramer; dimer of dimers.</text>
</comment>
<dbReference type="PRINTS" id="PR00146">
    <property type="entry name" value="DHPICSNTHASE"/>
</dbReference>
<protein>
    <recommendedName>
        <fullName evidence="4 12">4-hydroxy-tetrahydrodipicolinate synthase</fullName>
        <shortName evidence="12">HTPA synthase</shortName>
        <ecNumber evidence="4 12">4.3.3.7</ecNumber>
    </recommendedName>
</protein>
<dbReference type="InterPro" id="IPR020625">
    <property type="entry name" value="Schiff_base-form_aldolases_AS"/>
</dbReference>
<comment type="subcellular location">
    <subcellularLocation>
        <location evidence="12">Cytoplasm</location>
    </subcellularLocation>
</comment>
<dbReference type="InterPro" id="IPR013785">
    <property type="entry name" value="Aldolase_TIM"/>
</dbReference>
<evidence type="ECO:0000256" key="5">
    <source>
        <dbReference type="ARBA" id="ARBA00022490"/>
    </source>
</evidence>
<keyword evidence="9 12" id="KW-0456">Lyase</keyword>
<evidence type="ECO:0000256" key="10">
    <source>
        <dbReference type="ARBA" id="ARBA00023270"/>
    </source>
</evidence>
<dbReference type="Gene3D" id="3.20.20.70">
    <property type="entry name" value="Aldolase class I"/>
    <property type="match status" value="1"/>
</dbReference>
<evidence type="ECO:0000256" key="9">
    <source>
        <dbReference type="ARBA" id="ARBA00023239"/>
    </source>
</evidence>
<dbReference type="PANTHER" id="PTHR12128">
    <property type="entry name" value="DIHYDRODIPICOLINATE SYNTHASE"/>
    <property type="match status" value="1"/>
</dbReference>
<dbReference type="PROSITE" id="PS00666">
    <property type="entry name" value="DHDPS_2"/>
    <property type="match status" value="1"/>
</dbReference>
<dbReference type="Pfam" id="PF00701">
    <property type="entry name" value="DHDPS"/>
    <property type="match status" value="1"/>
</dbReference>
<dbReference type="HAMAP" id="MF_00418">
    <property type="entry name" value="DapA"/>
    <property type="match status" value="1"/>
</dbReference>
<evidence type="ECO:0000256" key="11">
    <source>
        <dbReference type="ARBA" id="ARBA00047836"/>
    </source>
</evidence>
<comment type="similarity">
    <text evidence="3 12 13">Belongs to the DapA family.</text>
</comment>
<feature type="site" description="Part of a proton relay during catalysis" evidence="12">
    <location>
        <position position="49"/>
    </location>
</feature>
<reference evidence="14" key="1">
    <citation type="submission" date="2021-04" db="EMBL/GenBank/DDBJ databases">
        <title>Pseudonocardia sp. nov., isolated from sandy soil of mangrove forest.</title>
        <authorList>
            <person name="Zan Z."/>
            <person name="Huang R."/>
            <person name="Liu W."/>
        </authorList>
    </citation>
    <scope>NUCLEOTIDE SEQUENCE</scope>
    <source>
        <strain evidence="14">S2-4</strain>
    </source>
</reference>
<comment type="function">
    <text evidence="1 12">Catalyzes the condensation of (S)-aspartate-beta-semialdehyde [(S)-ASA] and pyruvate to 4-hydroxy-tetrahydrodipicolinate (HTPA).</text>
</comment>
<dbReference type="Proteomes" id="UP001165283">
    <property type="component" value="Unassembled WGS sequence"/>
</dbReference>
<feature type="binding site" evidence="12">
    <location>
        <position position="211"/>
    </location>
    <ligand>
        <name>pyruvate</name>
        <dbReference type="ChEBI" id="CHEBI:15361"/>
    </ligand>
</feature>
<evidence type="ECO:0000256" key="6">
    <source>
        <dbReference type="ARBA" id="ARBA00022605"/>
    </source>
</evidence>
<comment type="caution">
    <text evidence="12">Was originally thought to be a dihydrodipicolinate synthase (DHDPS), catalyzing the condensation of (S)-aspartate-beta-semialdehyde [(S)-ASA] and pyruvate to dihydrodipicolinate (DHDP). However, it was shown in E.coli that the product of the enzymatic reaction is not dihydrodipicolinate but in fact (4S)-4-hydroxy-2,3,4,5-tetrahydro-(2S)-dipicolinic acid (HTPA), and that the consecutive dehydration reaction leading to DHDP is not spontaneous but catalyzed by DapB.</text>
</comment>
<dbReference type="InterPro" id="IPR005263">
    <property type="entry name" value="DapA"/>
</dbReference>
<dbReference type="PANTHER" id="PTHR12128:SF66">
    <property type="entry name" value="4-HYDROXY-2-OXOGLUTARATE ALDOLASE, MITOCHONDRIAL"/>
    <property type="match status" value="1"/>
</dbReference>
<dbReference type="SMART" id="SM01130">
    <property type="entry name" value="DHDPS"/>
    <property type="match status" value="1"/>
</dbReference>
<keyword evidence="10 12" id="KW-0704">Schiff base</keyword>
<feature type="site" description="Part of a proton relay during catalysis" evidence="12">
    <location>
        <position position="114"/>
    </location>
</feature>
<dbReference type="RefSeq" id="WP_252440167.1">
    <property type="nucleotide sequence ID" value="NZ_JAGSOV010000038.1"/>
</dbReference>
<dbReference type="EMBL" id="JAGSOV010000038">
    <property type="protein sequence ID" value="MCO1656945.1"/>
    <property type="molecule type" value="Genomic_DNA"/>
</dbReference>
<comment type="catalytic activity">
    <reaction evidence="11 12">
        <text>L-aspartate 4-semialdehyde + pyruvate = (2S,4S)-4-hydroxy-2,3,4,5-tetrahydrodipicolinate + H2O + H(+)</text>
        <dbReference type="Rhea" id="RHEA:34171"/>
        <dbReference type="ChEBI" id="CHEBI:15361"/>
        <dbReference type="ChEBI" id="CHEBI:15377"/>
        <dbReference type="ChEBI" id="CHEBI:15378"/>
        <dbReference type="ChEBI" id="CHEBI:67139"/>
        <dbReference type="ChEBI" id="CHEBI:537519"/>
        <dbReference type="EC" id="4.3.3.7"/>
    </reaction>
</comment>
<dbReference type="EC" id="4.3.3.7" evidence="4 12"/>
<keyword evidence="8 12" id="KW-0457">Lysine biosynthesis</keyword>
<dbReference type="InterPro" id="IPR002220">
    <property type="entry name" value="DapA-like"/>
</dbReference>
<feature type="active site" description="Schiff-base intermediate with substrate" evidence="12">
    <location>
        <position position="168"/>
    </location>
</feature>
<keyword evidence="6 12" id="KW-0028">Amino-acid biosynthesis</keyword>
<evidence type="ECO:0000256" key="1">
    <source>
        <dbReference type="ARBA" id="ARBA00003294"/>
    </source>
</evidence>
<keyword evidence="15" id="KW-1185">Reference proteome</keyword>
<gene>
    <name evidence="12" type="primary">dapA</name>
    <name evidence="14" type="ORF">KDL28_17940</name>
</gene>
<evidence type="ECO:0000256" key="3">
    <source>
        <dbReference type="ARBA" id="ARBA00007592"/>
    </source>
</evidence>
<keyword evidence="7 12" id="KW-0220">Diaminopimelate biosynthesis</keyword>
<feature type="active site" description="Proton donor/acceptor" evidence="12">
    <location>
        <position position="140"/>
    </location>
</feature>
<evidence type="ECO:0000256" key="12">
    <source>
        <dbReference type="HAMAP-Rule" id="MF_00418"/>
    </source>
</evidence>
<dbReference type="PIRSF" id="PIRSF001365">
    <property type="entry name" value="DHDPS"/>
    <property type="match status" value="1"/>
</dbReference>
<comment type="caution">
    <text evidence="14">The sequence shown here is derived from an EMBL/GenBank/DDBJ whole genome shotgun (WGS) entry which is preliminary data.</text>
</comment>
<comment type="pathway">
    <text evidence="2 12">Amino-acid biosynthesis; L-lysine biosynthesis via DAP pathway; (S)-tetrahydrodipicolinate from L-aspartate: step 3/4.</text>
</comment>
<evidence type="ECO:0000313" key="14">
    <source>
        <dbReference type="EMBL" id="MCO1656945.1"/>
    </source>
</evidence>
<evidence type="ECO:0000256" key="8">
    <source>
        <dbReference type="ARBA" id="ARBA00023154"/>
    </source>
</evidence>
<proteinExistence type="inferred from homology"/>
<keyword evidence="5 12" id="KW-0963">Cytoplasm</keyword>
<name>A0ABT1A201_9PSEU</name>
<evidence type="ECO:0000256" key="7">
    <source>
        <dbReference type="ARBA" id="ARBA00022915"/>
    </source>
</evidence>
<evidence type="ECO:0000256" key="13">
    <source>
        <dbReference type="PIRNR" id="PIRNR001365"/>
    </source>
</evidence>
<evidence type="ECO:0000256" key="4">
    <source>
        <dbReference type="ARBA" id="ARBA00012086"/>
    </source>
</evidence>